<evidence type="ECO:0008006" key="2">
    <source>
        <dbReference type="Google" id="ProtNLM"/>
    </source>
</evidence>
<dbReference type="Gene3D" id="3.30.530.20">
    <property type="match status" value="1"/>
</dbReference>
<dbReference type="InParanoid" id="A0A059CT91"/>
<accession>A0A059CT91</accession>
<proteinExistence type="predicted"/>
<dbReference type="AlphaFoldDB" id="A0A059CT91"/>
<dbReference type="GO" id="GO:0004864">
    <property type="term" value="F:protein phosphatase inhibitor activity"/>
    <property type="evidence" value="ECO:0007669"/>
    <property type="project" value="UniProtKB-ARBA"/>
</dbReference>
<dbReference type="Pfam" id="PF10604">
    <property type="entry name" value="Polyketide_cyc2"/>
    <property type="match status" value="1"/>
</dbReference>
<gene>
    <name evidence="1" type="ORF">EUGRSUZ_C02962</name>
</gene>
<dbReference type="InterPro" id="IPR023393">
    <property type="entry name" value="START-like_dom_sf"/>
</dbReference>
<evidence type="ECO:0000313" key="1">
    <source>
        <dbReference type="EMBL" id="KCW81597.1"/>
    </source>
</evidence>
<protein>
    <recommendedName>
        <fullName evidence="2">Bet v I/Major latex protein domain-containing protein</fullName>
    </recommendedName>
</protein>
<reference evidence="1" key="1">
    <citation type="submission" date="2013-07" db="EMBL/GenBank/DDBJ databases">
        <title>The genome of Eucalyptus grandis.</title>
        <authorList>
            <person name="Schmutz J."/>
            <person name="Hayes R."/>
            <person name="Myburg A."/>
            <person name="Tuskan G."/>
            <person name="Grattapaglia D."/>
            <person name="Rokhsar D.S."/>
        </authorList>
    </citation>
    <scope>NUCLEOTIDE SEQUENCE</scope>
    <source>
        <tissue evidence="1">Leaf extractions</tissue>
    </source>
</reference>
<dbReference type="PANTHER" id="PTHR33789:SF11">
    <property type="entry name" value="OS05G0202300 PROTEIN"/>
    <property type="match status" value="1"/>
</dbReference>
<dbReference type="eggNOG" id="ENOG502S1EM">
    <property type="taxonomic scope" value="Eukaryota"/>
</dbReference>
<dbReference type="PANTHER" id="PTHR33789">
    <property type="entry name" value="LACHRYMATORY-FACTOR SYNTHASE"/>
    <property type="match status" value="1"/>
</dbReference>
<name>A0A059CT91_EUCGR</name>
<dbReference type="InterPro" id="IPR053249">
    <property type="entry name" value="LFS"/>
</dbReference>
<dbReference type="FunCoup" id="A0A059CT91">
    <property type="interactions" value="74"/>
</dbReference>
<dbReference type="FunFam" id="3.30.530.20:FF:000064">
    <property type="entry name" value="Lachrymatory-factor synthase"/>
    <property type="match status" value="1"/>
</dbReference>
<dbReference type="EMBL" id="KK198755">
    <property type="protein sequence ID" value="KCW81597.1"/>
    <property type="molecule type" value="Genomic_DNA"/>
</dbReference>
<dbReference type="SUPFAM" id="SSF55961">
    <property type="entry name" value="Bet v1-like"/>
    <property type="match status" value="1"/>
</dbReference>
<dbReference type="Gramene" id="KCW81597">
    <property type="protein sequence ID" value="KCW81597"/>
    <property type="gene ID" value="EUGRSUZ_C02962"/>
</dbReference>
<organism evidence="1">
    <name type="scientific">Eucalyptus grandis</name>
    <name type="common">Flooded gum</name>
    <dbReference type="NCBI Taxonomy" id="71139"/>
    <lineage>
        <taxon>Eukaryota</taxon>
        <taxon>Viridiplantae</taxon>
        <taxon>Streptophyta</taxon>
        <taxon>Embryophyta</taxon>
        <taxon>Tracheophyta</taxon>
        <taxon>Spermatophyta</taxon>
        <taxon>Magnoliopsida</taxon>
        <taxon>eudicotyledons</taxon>
        <taxon>Gunneridae</taxon>
        <taxon>Pentapetalae</taxon>
        <taxon>rosids</taxon>
        <taxon>malvids</taxon>
        <taxon>Myrtales</taxon>
        <taxon>Myrtaceae</taxon>
        <taxon>Myrtoideae</taxon>
        <taxon>Eucalypteae</taxon>
        <taxon>Eucalyptus</taxon>
    </lineage>
</organism>
<dbReference type="InterPro" id="IPR019587">
    <property type="entry name" value="Polyketide_cyclase/dehydratase"/>
</dbReference>
<dbReference type="OMA" id="GGCRIAW"/>
<dbReference type="CDD" id="cd07821">
    <property type="entry name" value="PYR_PYL_RCAR_like"/>
    <property type="match status" value="1"/>
</dbReference>
<sequence>MAEETRPRWEGKAIAELKGPTPDRVWPFLADFCNIHKLLPTVDTCHRVEGVPGQPGLVRYYASATFGNDSDPSKLKWANERLLMMDPSDKCFSYEVLDKNVGFKNYVATVRVMPMENGDGKTNGCIIEWSFVSDPVEGWGLQDLCSYIDFCLQSMAKKIESAIQESSG</sequence>